<accession>A0A1J4U1H6</accession>
<dbReference type="AlphaFoldDB" id="A0A1J4U1H6"/>
<proteinExistence type="predicted"/>
<comment type="caution">
    <text evidence="1">The sequence shown here is derived from an EMBL/GenBank/DDBJ whole genome shotgun (WGS) entry which is preliminary data.</text>
</comment>
<evidence type="ECO:0000313" key="2">
    <source>
        <dbReference type="Proteomes" id="UP000182465"/>
    </source>
</evidence>
<sequence length="76" mass="9005">MIISSSDALSYYRPDTHLVDVQSINQLTKLNDRLIIIPYTSEIYGVKYKDTLQDRGYKITKEKSYRGLLIEYWEKI</sequence>
<dbReference type="Proteomes" id="UP000182465">
    <property type="component" value="Unassembled WGS sequence"/>
</dbReference>
<name>A0A1J4U1H6_9BACT</name>
<organism evidence="1 2">
    <name type="scientific">Candidatus Kuenenbacteria bacterium CG1_02_38_13</name>
    <dbReference type="NCBI Taxonomy" id="1805235"/>
    <lineage>
        <taxon>Bacteria</taxon>
        <taxon>Candidatus Kueneniibacteriota</taxon>
    </lineage>
</organism>
<protein>
    <submittedName>
        <fullName evidence="1">Uncharacterized protein</fullName>
    </submittedName>
</protein>
<evidence type="ECO:0000313" key="1">
    <source>
        <dbReference type="EMBL" id="OIO16693.1"/>
    </source>
</evidence>
<dbReference type="EMBL" id="MNVB01000055">
    <property type="protein sequence ID" value="OIO16693.1"/>
    <property type="molecule type" value="Genomic_DNA"/>
</dbReference>
<gene>
    <name evidence="1" type="ORF">AUJ29_02495</name>
</gene>
<reference evidence="1 2" key="1">
    <citation type="journal article" date="2016" name="Environ. Microbiol.">
        <title>Genomic resolution of a cold subsurface aquifer community provides metabolic insights for novel microbes adapted to high CO concentrations.</title>
        <authorList>
            <person name="Probst A.J."/>
            <person name="Castelle C.J."/>
            <person name="Singh A."/>
            <person name="Brown C.T."/>
            <person name="Anantharaman K."/>
            <person name="Sharon I."/>
            <person name="Hug L.A."/>
            <person name="Burstein D."/>
            <person name="Emerson J.B."/>
            <person name="Thomas B.C."/>
            <person name="Banfield J.F."/>
        </authorList>
    </citation>
    <scope>NUCLEOTIDE SEQUENCE [LARGE SCALE GENOMIC DNA]</scope>
    <source>
        <strain evidence="1">CG1_02_38_13</strain>
    </source>
</reference>